<keyword evidence="1" id="KW-0732">Signal</keyword>
<protein>
    <submittedName>
        <fullName evidence="3">Esterase-like activity of phytase family protein</fullName>
    </submittedName>
</protein>
<gene>
    <name evidence="3" type="ORF">ACFOD4_02675</name>
</gene>
<name>A0ABV7FXF1_9PROT</name>
<sequence length="320" mass="34902">MIASRRRALALGLVGLAGLGACAALRQGPVATRLPPLPLPADSPVMSHGGLAFNRHMMGFGGLSGLHIDDALNWTAVSDLGYWAQARLVPGPDGTPVGLEDLRTGSLRQEFPLPMPASVMRDAEALARLPEGGWLVSFERWHRICRYPELTARCERVTPAPPGLDQAPPNAGIESLTVLPDGRWLAVSEGLWMEDRQHLRAWIGRPGAWVPLRYRPDRNFVPTDAAALPDGRVLMVERRFSLLGGGFRGQLRLLPAEQLGTVVEGAVLAPQTLIGPDSLPADNWEGVAVFRHRGALWLALQVDDNEMAFQQGQIQFFSFR</sequence>
<dbReference type="PROSITE" id="PS51257">
    <property type="entry name" value="PROKAR_LIPOPROTEIN"/>
    <property type="match status" value="1"/>
</dbReference>
<evidence type="ECO:0000313" key="4">
    <source>
        <dbReference type="Proteomes" id="UP001595593"/>
    </source>
</evidence>
<dbReference type="Proteomes" id="UP001595593">
    <property type="component" value="Unassembled WGS sequence"/>
</dbReference>
<dbReference type="EMBL" id="JBHRTN010000004">
    <property type="protein sequence ID" value="MFC3123953.1"/>
    <property type="molecule type" value="Genomic_DNA"/>
</dbReference>
<keyword evidence="4" id="KW-1185">Reference proteome</keyword>
<feature type="domain" description="Phytase-like" evidence="2">
    <location>
        <begin position="59"/>
        <end position="305"/>
    </location>
</feature>
<dbReference type="PIRSF" id="PIRSF031900">
    <property type="entry name" value="UCP031900"/>
    <property type="match status" value="1"/>
</dbReference>
<evidence type="ECO:0000259" key="2">
    <source>
        <dbReference type="Pfam" id="PF13449"/>
    </source>
</evidence>
<dbReference type="RefSeq" id="WP_379593342.1">
    <property type="nucleotide sequence ID" value="NZ_JBHRTN010000004.1"/>
</dbReference>
<feature type="chain" id="PRO_5046005483" evidence="1">
    <location>
        <begin position="24"/>
        <end position="320"/>
    </location>
</feature>
<dbReference type="InterPro" id="IPR027372">
    <property type="entry name" value="Phytase-like_dom"/>
</dbReference>
<comment type="caution">
    <text evidence="3">The sequence shown here is derived from an EMBL/GenBank/DDBJ whole genome shotgun (WGS) entry which is preliminary data.</text>
</comment>
<organism evidence="3 4">
    <name type="scientific">Teichococcus globiformis</name>
    <dbReference type="NCBI Taxonomy" id="2307229"/>
    <lineage>
        <taxon>Bacteria</taxon>
        <taxon>Pseudomonadati</taxon>
        <taxon>Pseudomonadota</taxon>
        <taxon>Alphaproteobacteria</taxon>
        <taxon>Acetobacterales</taxon>
        <taxon>Roseomonadaceae</taxon>
        <taxon>Roseomonas</taxon>
    </lineage>
</organism>
<evidence type="ECO:0000313" key="3">
    <source>
        <dbReference type="EMBL" id="MFC3123953.1"/>
    </source>
</evidence>
<proteinExistence type="predicted"/>
<accession>A0ABV7FXF1</accession>
<dbReference type="Pfam" id="PF13449">
    <property type="entry name" value="Phytase-like"/>
    <property type="match status" value="1"/>
</dbReference>
<dbReference type="InterPro" id="IPR011044">
    <property type="entry name" value="Quino_amine_DH_bsu"/>
</dbReference>
<feature type="signal peptide" evidence="1">
    <location>
        <begin position="1"/>
        <end position="23"/>
    </location>
</feature>
<dbReference type="InterPro" id="IPR014567">
    <property type="entry name" value="UCP031900"/>
</dbReference>
<dbReference type="SUPFAM" id="SSF50969">
    <property type="entry name" value="YVTN repeat-like/Quinoprotein amine dehydrogenase"/>
    <property type="match status" value="1"/>
</dbReference>
<reference evidence="4" key="1">
    <citation type="journal article" date="2019" name="Int. J. Syst. Evol. Microbiol.">
        <title>The Global Catalogue of Microorganisms (GCM) 10K type strain sequencing project: providing services to taxonomists for standard genome sequencing and annotation.</title>
        <authorList>
            <consortium name="The Broad Institute Genomics Platform"/>
            <consortium name="The Broad Institute Genome Sequencing Center for Infectious Disease"/>
            <person name="Wu L."/>
            <person name="Ma J."/>
        </authorList>
    </citation>
    <scope>NUCLEOTIDE SEQUENCE [LARGE SCALE GENOMIC DNA]</scope>
    <source>
        <strain evidence="4">KCTC 52094</strain>
    </source>
</reference>
<evidence type="ECO:0000256" key="1">
    <source>
        <dbReference type="SAM" id="SignalP"/>
    </source>
</evidence>